<feature type="chain" id="PRO_5013346029" description="Alpha-galactosidase" evidence="1">
    <location>
        <begin position="21"/>
        <end position="532"/>
    </location>
</feature>
<evidence type="ECO:0000256" key="1">
    <source>
        <dbReference type="SAM" id="SignalP"/>
    </source>
</evidence>
<dbReference type="Proteomes" id="UP000215453">
    <property type="component" value="Chromosome 4"/>
</dbReference>
<keyword evidence="1" id="KW-0732">Signal</keyword>
<gene>
    <name evidence="2" type="ORF">ZT1A5_G5137</name>
</gene>
<feature type="signal peptide" evidence="1">
    <location>
        <begin position="1"/>
        <end position="20"/>
    </location>
</feature>
<proteinExistence type="predicted"/>
<dbReference type="EMBL" id="LT882679">
    <property type="protein sequence ID" value="SMY23697.1"/>
    <property type="molecule type" value="Genomic_DNA"/>
</dbReference>
<evidence type="ECO:0000313" key="2">
    <source>
        <dbReference type="EMBL" id="SMY23697.1"/>
    </source>
</evidence>
<organism evidence="2 3">
    <name type="scientific">Zymoseptoria tritici ST99CH_1A5</name>
    <dbReference type="NCBI Taxonomy" id="1276529"/>
    <lineage>
        <taxon>Eukaryota</taxon>
        <taxon>Fungi</taxon>
        <taxon>Dikarya</taxon>
        <taxon>Ascomycota</taxon>
        <taxon>Pezizomycotina</taxon>
        <taxon>Dothideomycetes</taxon>
        <taxon>Dothideomycetidae</taxon>
        <taxon>Mycosphaerellales</taxon>
        <taxon>Mycosphaerellaceae</taxon>
        <taxon>Zymoseptoria</taxon>
    </lineage>
</organism>
<evidence type="ECO:0008006" key="4">
    <source>
        <dbReference type="Google" id="ProtNLM"/>
    </source>
</evidence>
<accession>A0A1Y6LGU7</accession>
<protein>
    <recommendedName>
        <fullName evidence="4">Alpha-galactosidase</fullName>
    </recommendedName>
</protein>
<evidence type="ECO:0000313" key="3">
    <source>
        <dbReference type="Proteomes" id="UP000215453"/>
    </source>
</evidence>
<reference evidence="2 3" key="1">
    <citation type="submission" date="2016-10" db="EMBL/GenBank/DDBJ databases">
        <authorList>
            <person name="Varghese N."/>
        </authorList>
    </citation>
    <scope>NUCLEOTIDE SEQUENCE [LARGE SCALE GENOMIC DNA]</scope>
</reference>
<name>A0A1Y6LGU7_ZYMTR</name>
<sequence length="532" mass="58510">MRSLVGWLLICCAWKVWVTAAYQPASHADVFDLCGRSDKQRLAFPSDDRQGQLLDLRVTARHSMYDSSDISGQFIVTASRSATRGQPLHDLSTSDTASLDFSIQAKSTDGRDLQLASGRIALGTKDRLLKFTLRRLTPRLTPYEIRFILHGQSMYSATTELYYLPAKREGSSVKIDALHGGVLVANNSTGFAYERLIPFELSASCSEISSLSHAEVSAYKDAGVNTIGSACASRQPGLDALYDDMDSVNLWYQHSLESPLSEASMLEEVSRLKDRSSLLSWHVGAAAVQSSFFEASYALLRQHDPYHPVGLSFSCDTVEEIYSKADYITEEPRSLGQNSDANQDIRLDLSAVGHGGNFEDTIDRLDANSDYFRSFDDGSKPFWAAPQVTGSMINAELWVTVVLTVNRNAKGILLELSTMNRNLTKAYGRIAKAFNAPEVSQLLLSCAPTRVDVDNTSSLDVSYWRQGSQVLVAVANLNRTRTSDNVIIDLPFSARRVAKQPWGTLSWSLTNGSVLSTYGLDGLATSLLVFDT</sequence>
<dbReference type="AlphaFoldDB" id="A0A1Y6LGU7"/>